<protein>
    <submittedName>
        <fullName evidence="2">Uncharacterized protein</fullName>
    </submittedName>
</protein>
<organism evidence="2 3">
    <name type="scientific">Rhynchophorus ferrugineus</name>
    <name type="common">Red palm weevil</name>
    <name type="synonym">Curculio ferrugineus</name>
    <dbReference type="NCBI Taxonomy" id="354439"/>
    <lineage>
        <taxon>Eukaryota</taxon>
        <taxon>Metazoa</taxon>
        <taxon>Ecdysozoa</taxon>
        <taxon>Arthropoda</taxon>
        <taxon>Hexapoda</taxon>
        <taxon>Insecta</taxon>
        <taxon>Pterygota</taxon>
        <taxon>Neoptera</taxon>
        <taxon>Endopterygota</taxon>
        <taxon>Coleoptera</taxon>
        <taxon>Polyphaga</taxon>
        <taxon>Cucujiformia</taxon>
        <taxon>Curculionidae</taxon>
        <taxon>Dryophthorinae</taxon>
        <taxon>Rhynchophorus</taxon>
    </lineage>
</organism>
<feature type="compositionally biased region" description="Basic and acidic residues" evidence="1">
    <location>
        <begin position="69"/>
        <end position="80"/>
    </location>
</feature>
<name>A0A834HP18_RHYFE</name>
<evidence type="ECO:0000256" key="1">
    <source>
        <dbReference type="SAM" id="MobiDB-lite"/>
    </source>
</evidence>
<keyword evidence="3" id="KW-1185">Reference proteome</keyword>
<accession>A0A834HP18</accession>
<feature type="region of interest" description="Disordered" evidence="1">
    <location>
        <begin position="59"/>
        <end position="87"/>
    </location>
</feature>
<dbReference type="EMBL" id="JAACXV010014582">
    <property type="protein sequence ID" value="KAF7265952.1"/>
    <property type="molecule type" value="Genomic_DNA"/>
</dbReference>
<evidence type="ECO:0000313" key="3">
    <source>
        <dbReference type="Proteomes" id="UP000625711"/>
    </source>
</evidence>
<dbReference type="AlphaFoldDB" id="A0A834HP18"/>
<reference evidence="2" key="1">
    <citation type="submission" date="2020-08" db="EMBL/GenBank/DDBJ databases">
        <title>Genome sequencing and assembly of the red palm weevil Rhynchophorus ferrugineus.</title>
        <authorList>
            <person name="Dias G.B."/>
            <person name="Bergman C.M."/>
            <person name="Manee M."/>
        </authorList>
    </citation>
    <scope>NUCLEOTIDE SEQUENCE</scope>
    <source>
        <strain evidence="2">AA-2017</strain>
        <tissue evidence="2">Whole larva</tissue>
    </source>
</reference>
<dbReference type="Proteomes" id="UP000625711">
    <property type="component" value="Unassembled WGS sequence"/>
</dbReference>
<evidence type="ECO:0000313" key="2">
    <source>
        <dbReference type="EMBL" id="KAF7265952.1"/>
    </source>
</evidence>
<sequence>MGLNAAKRHLFIKIALKIALSRKYSNCLGKFLIRARKRNFCVYLPTRIDHRAEPETVCSHVESGGQTGDLERAAASRNEEPGSGASLEPAANLLVRVAVRTIRRFTTRPTREGRPVAVDFTATPQGTI</sequence>
<gene>
    <name evidence="2" type="ORF">GWI33_020691</name>
</gene>
<proteinExistence type="predicted"/>
<comment type="caution">
    <text evidence="2">The sequence shown here is derived from an EMBL/GenBank/DDBJ whole genome shotgun (WGS) entry which is preliminary data.</text>
</comment>